<dbReference type="SUPFAM" id="SSF51905">
    <property type="entry name" value="FAD/NAD(P)-binding domain"/>
    <property type="match status" value="1"/>
</dbReference>
<organism evidence="7 8">
    <name type="scientific">Lacicoccus alkaliphilus DSM 16010</name>
    <dbReference type="NCBI Taxonomy" id="1123231"/>
    <lineage>
        <taxon>Bacteria</taxon>
        <taxon>Bacillati</taxon>
        <taxon>Bacillota</taxon>
        <taxon>Bacilli</taxon>
        <taxon>Bacillales</taxon>
        <taxon>Salinicoccaceae</taxon>
        <taxon>Lacicoccus</taxon>
    </lineage>
</organism>
<evidence type="ECO:0000313" key="8">
    <source>
        <dbReference type="Proteomes" id="UP000184206"/>
    </source>
</evidence>
<dbReference type="SUPFAM" id="SSF54373">
    <property type="entry name" value="FAD-linked reductases, C-terminal domain"/>
    <property type="match status" value="1"/>
</dbReference>
<sequence length="377" mass="41550">MGVIKFDVITVGAGVMGLSIAAELAENGLKVAVIDRDEAERHASFKAGGMLGAQNEFYGDSPSFRLARASRAYFKPLSESLLETTGIDIEYRETGLIKIADSSEDAENIRRQHAFLNGHNEKVQLLDENAVLDLSNQFLRPNEHPAMLIPADGQVNANKYTRALTERALINGVTRIGHTEVLSIERLGESYTVKTSKGIMHAGKVVVTAGAWAQELIEPFGVQSSITGVKGEVMLLEHPGVRMDHTLFMTNGCYIIPKRNHRFLLGATSLFNDYSAGMTDAGEAWLWKEALRRLPRLKGANVLMKTSGIRPYTPDAAPVMDEVHDGLFLVGGHYRNGILLSPITGRLMSKWIIRGGRPEGLQEFTIERMKTDAMHHQ</sequence>
<dbReference type="STRING" id="1123231.SAMN02745189_02159"/>
<dbReference type="EC" id="1.4.3.19" evidence="5"/>
<dbReference type="Gene3D" id="3.30.9.10">
    <property type="entry name" value="D-Amino Acid Oxidase, subunit A, domain 2"/>
    <property type="match status" value="1"/>
</dbReference>
<reference evidence="7 8" key="1">
    <citation type="submission" date="2016-11" db="EMBL/GenBank/DDBJ databases">
        <authorList>
            <person name="Jaros S."/>
            <person name="Januszkiewicz K."/>
            <person name="Wedrychowicz H."/>
        </authorList>
    </citation>
    <scope>NUCLEOTIDE SEQUENCE [LARGE SCALE GENOMIC DNA]</scope>
    <source>
        <strain evidence="7 8">DSM 16010</strain>
    </source>
</reference>
<evidence type="ECO:0000256" key="5">
    <source>
        <dbReference type="ARBA" id="ARBA00050018"/>
    </source>
</evidence>
<gene>
    <name evidence="7" type="ORF">SAMN02745189_02159</name>
</gene>
<evidence type="ECO:0000256" key="4">
    <source>
        <dbReference type="ARBA" id="ARBA00049872"/>
    </source>
</evidence>
<dbReference type="GO" id="GO:0043799">
    <property type="term" value="F:glycine oxidase activity"/>
    <property type="evidence" value="ECO:0007669"/>
    <property type="project" value="UniProtKB-EC"/>
</dbReference>
<feature type="domain" description="FAD dependent oxidoreductase" evidence="6">
    <location>
        <begin position="7"/>
        <end position="351"/>
    </location>
</feature>
<evidence type="ECO:0000256" key="3">
    <source>
        <dbReference type="ARBA" id="ARBA00023002"/>
    </source>
</evidence>
<keyword evidence="2" id="KW-0784">Thiamine biosynthesis</keyword>
<dbReference type="Proteomes" id="UP000184206">
    <property type="component" value="Unassembled WGS sequence"/>
</dbReference>
<evidence type="ECO:0000256" key="2">
    <source>
        <dbReference type="ARBA" id="ARBA00022977"/>
    </source>
</evidence>
<dbReference type="UniPathway" id="UPA00060"/>
<name>A0A1M7IV50_9BACL</name>
<dbReference type="RefSeq" id="WP_072710582.1">
    <property type="nucleotide sequence ID" value="NZ_FRCF01000011.1"/>
</dbReference>
<keyword evidence="8" id="KW-1185">Reference proteome</keyword>
<dbReference type="EMBL" id="FRCF01000011">
    <property type="protein sequence ID" value="SHM44227.1"/>
    <property type="molecule type" value="Genomic_DNA"/>
</dbReference>
<dbReference type="NCBIfam" id="TIGR02352">
    <property type="entry name" value="thiamin_ThiO"/>
    <property type="match status" value="1"/>
</dbReference>
<dbReference type="PANTHER" id="PTHR13847:SF289">
    <property type="entry name" value="GLYCINE OXIDASE"/>
    <property type="match status" value="1"/>
</dbReference>
<dbReference type="InterPro" id="IPR036188">
    <property type="entry name" value="FAD/NAD-bd_sf"/>
</dbReference>
<dbReference type="OrthoDB" id="9794226at2"/>
<accession>A0A1M7IV50</accession>
<dbReference type="GO" id="GO:0050660">
    <property type="term" value="F:flavin adenine dinucleotide binding"/>
    <property type="evidence" value="ECO:0007669"/>
    <property type="project" value="InterPro"/>
</dbReference>
<proteinExistence type="predicted"/>
<dbReference type="PANTHER" id="PTHR13847">
    <property type="entry name" value="SARCOSINE DEHYDROGENASE-RELATED"/>
    <property type="match status" value="1"/>
</dbReference>
<dbReference type="GO" id="GO:0009229">
    <property type="term" value="P:thiamine diphosphate biosynthetic process"/>
    <property type="evidence" value="ECO:0007669"/>
    <property type="project" value="UniProtKB-UniPathway"/>
</dbReference>
<dbReference type="AlphaFoldDB" id="A0A1M7IV50"/>
<evidence type="ECO:0000259" key="6">
    <source>
        <dbReference type="Pfam" id="PF01266"/>
    </source>
</evidence>
<keyword evidence="3" id="KW-0560">Oxidoreductase</keyword>
<dbReference type="Pfam" id="PF01266">
    <property type="entry name" value="DAO"/>
    <property type="match status" value="1"/>
</dbReference>
<evidence type="ECO:0000256" key="1">
    <source>
        <dbReference type="ARBA" id="ARBA00004948"/>
    </source>
</evidence>
<comment type="pathway">
    <text evidence="1">Cofactor biosynthesis; thiamine diphosphate biosynthesis.</text>
</comment>
<dbReference type="InterPro" id="IPR012727">
    <property type="entry name" value="Gly_oxidase_ThiO"/>
</dbReference>
<protein>
    <recommendedName>
        <fullName evidence="5">glycine oxidase</fullName>
        <ecNumber evidence="5">1.4.3.19</ecNumber>
    </recommendedName>
</protein>
<dbReference type="Gene3D" id="3.50.50.60">
    <property type="entry name" value="FAD/NAD(P)-binding domain"/>
    <property type="match status" value="1"/>
</dbReference>
<comment type="catalytic activity">
    <reaction evidence="4">
        <text>glycine + O2 + H2O = glyoxylate + H2O2 + NH4(+)</text>
        <dbReference type="Rhea" id="RHEA:11532"/>
        <dbReference type="ChEBI" id="CHEBI:15377"/>
        <dbReference type="ChEBI" id="CHEBI:15379"/>
        <dbReference type="ChEBI" id="CHEBI:16240"/>
        <dbReference type="ChEBI" id="CHEBI:28938"/>
        <dbReference type="ChEBI" id="CHEBI:36655"/>
        <dbReference type="ChEBI" id="CHEBI:57305"/>
        <dbReference type="EC" id="1.4.3.19"/>
    </reaction>
</comment>
<dbReference type="GO" id="GO:0009228">
    <property type="term" value="P:thiamine biosynthetic process"/>
    <property type="evidence" value="ECO:0007669"/>
    <property type="project" value="UniProtKB-KW"/>
</dbReference>
<dbReference type="GO" id="GO:0005737">
    <property type="term" value="C:cytoplasm"/>
    <property type="evidence" value="ECO:0007669"/>
    <property type="project" value="TreeGrafter"/>
</dbReference>
<evidence type="ECO:0000313" key="7">
    <source>
        <dbReference type="EMBL" id="SHM44227.1"/>
    </source>
</evidence>
<dbReference type="InterPro" id="IPR006076">
    <property type="entry name" value="FAD-dep_OxRdtase"/>
</dbReference>